<gene>
    <name evidence="6" type="ORF">ABH943_006502</name>
</gene>
<evidence type="ECO:0000256" key="1">
    <source>
        <dbReference type="ARBA" id="ARBA00004196"/>
    </source>
</evidence>
<reference evidence="6 7" key="1">
    <citation type="submission" date="2024-11" db="EMBL/GenBank/DDBJ databases">
        <title>Using genomics to understand microbial adaptation to soil warming.</title>
        <authorList>
            <person name="Deangelis K.M. PhD."/>
        </authorList>
    </citation>
    <scope>NUCLEOTIDE SEQUENCE [LARGE SCALE GENOMIC DNA]</scope>
    <source>
        <strain evidence="6 7">GAS97</strain>
    </source>
</reference>
<dbReference type="Proteomes" id="UP001620514">
    <property type="component" value="Unassembled WGS sequence"/>
</dbReference>
<dbReference type="InterPro" id="IPR025997">
    <property type="entry name" value="SBP_2_dom"/>
</dbReference>
<evidence type="ECO:0000256" key="4">
    <source>
        <dbReference type="SAM" id="SignalP"/>
    </source>
</evidence>
<evidence type="ECO:0000256" key="3">
    <source>
        <dbReference type="ARBA" id="ARBA00022729"/>
    </source>
</evidence>
<comment type="caution">
    <text evidence="6">The sequence shown here is derived from an EMBL/GenBank/DDBJ whole genome shotgun (WGS) entry which is preliminary data.</text>
</comment>
<evidence type="ECO:0000259" key="5">
    <source>
        <dbReference type="Pfam" id="PF13407"/>
    </source>
</evidence>
<dbReference type="PANTHER" id="PTHR46847:SF1">
    <property type="entry name" value="D-ALLOSE-BINDING PERIPLASMIC PROTEIN-RELATED"/>
    <property type="match status" value="1"/>
</dbReference>
<comment type="subcellular location">
    <subcellularLocation>
        <location evidence="1">Cell envelope</location>
    </subcellularLocation>
</comment>
<feature type="chain" id="PRO_5046756296" evidence="4">
    <location>
        <begin position="23"/>
        <end position="353"/>
    </location>
</feature>
<sequence length="353" mass="37759">MKKYWRIVASLAFFQLMHTASADTLKPLDSDREPDRIEWSQLGAKLGPVPKPKAGTRIGAVAKTMTNEYWRLLGEGYKAGGSKNGVQVDVQAAQSEGDQLGQLAIAENMLTRGYAELLLSPQTDANLRPVLGEAAKTNVPVINVNDAVIPSAEHYIGNVQRDNGVRAARWYIQNRPAGGKVAVIEGMAGVYAAVQRTDGFKSTLSKESTKFTVVASVPGNWDRQTSYDAATNIVQQHPDLVGIYCNNDTMALGVVEAVKAAGKLNQIAVIGTDGTSDAYKSILAGELTGTVDSFPVLTGEVAVETALRVLGGQKVPRVVATPQALVTKANYARYKTGGEDAQRKALIEDSTKQ</sequence>
<dbReference type="RefSeq" id="WP_404611359.1">
    <property type="nucleotide sequence ID" value="NZ_JBIYDN010000026.1"/>
</dbReference>
<dbReference type="Gene3D" id="3.40.50.2300">
    <property type="match status" value="2"/>
</dbReference>
<keyword evidence="3 4" id="KW-0732">Signal</keyword>
<dbReference type="EMBL" id="JBIYDN010000026">
    <property type="protein sequence ID" value="MFK4446470.1"/>
    <property type="molecule type" value="Genomic_DNA"/>
</dbReference>
<dbReference type="PANTHER" id="PTHR46847">
    <property type="entry name" value="D-ALLOSE-BINDING PERIPLASMIC PROTEIN-RELATED"/>
    <property type="match status" value="1"/>
</dbReference>
<evidence type="ECO:0000313" key="7">
    <source>
        <dbReference type="Proteomes" id="UP001620514"/>
    </source>
</evidence>
<comment type="similarity">
    <text evidence="2">Belongs to the bacterial solute-binding protein 2 family.</text>
</comment>
<accession>A0ABW8MV24</accession>
<dbReference type="CDD" id="cd06320">
    <property type="entry name" value="PBP1_allose_binding"/>
    <property type="match status" value="1"/>
</dbReference>
<proteinExistence type="inferred from homology"/>
<keyword evidence="7" id="KW-1185">Reference proteome</keyword>
<feature type="signal peptide" evidence="4">
    <location>
        <begin position="1"/>
        <end position="22"/>
    </location>
</feature>
<dbReference type="SUPFAM" id="SSF53822">
    <property type="entry name" value="Periplasmic binding protein-like I"/>
    <property type="match status" value="1"/>
</dbReference>
<organism evidence="6 7">
    <name type="scientific">Caballeronia udeis</name>
    <dbReference type="NCBI Taxonomy" id="1232866"/>
    <lineage>
        <taxon>Bacteria</taxon>
        <taxon>Pseudomonadati</taxon>
        <taxon>Pseudomonadota</taxon>
        <taxon>Betaproteobacteria</taxon>
        <taxon>Burkholderiales</taxon>
        <taxon>Burkholderiaceae</taxon>
        <taxon>Caballeronia</taxon>
    </lineage>
</organism>
<evidence type="ECO:0000256" key="2">
    <source>
        <dbReference type="ARBA" id="ARBA00007639"/>
    </source>
</evidence>
<dbReference type="InterPro" id="IPR028082">
    <property type="entry name" value="Peripla_BP_I"/>
</dbReference>
<evidence type="ECO:0000313" key="6">
    <source>
        <dbReference type="EMBL" id="MFK4446470.1"/>
    </source>
</evidence>
<name>A0ABW8MV24_9BURK</name>
<dbReference type="Pfam" id="PF13407">
    <property type="entry name" value="Peripla_BP_4"/>
    <property type="match status" value="1"/>
</dbReference>
<protein>
    <submittedName>
        <fullName evidence="6">Ribose transport system substrate-binding protein</fullName>
    </submittedName>
</protein>
<feature type="domain" description="Periplasmic binding protein" evidence="5">
    <location>
        <begin position="58"/>
        <end position="314"/>
    </location>
</feature>